<dbReference type="RefSeq" id="WP_169488247.1">
    <property type="nucleotide sequence ID" value="NZ_JABBGJ010000030.1"/>
</dbReference>
<accession>A0A848INR9</accession>
<comment type="caution">
    <text evidence="1">The sequence shown here is derived from an EMBL/GenBank/DDBJ whole genome shotgun (WGS) entry which is preliminary data.</text>
</comment>
<dbReference type="EMBL" id="JABBGJ010000030">
    <property type="protein sequence ID" value="NMM01414.1"/>
    <property type="molecule type" value="Genomic_DNA"/>
</dbReference>
<name>A0A848INR9_9BURK</name>
<evidence type="ECO:0000313" key="2">
    <source>
        <dbReference type="Proteomes" id="UP000544134"/>
    </source>
</evidence>
<gene>
    <name evidence="1" type="ORF">HHL24_26170</name>
</gene>
<dbReference type="InterPro" id="IPR022385">
    <property type="entry name" value="Rhs_assc_core"/>
</dbReference>
<reference evidence="1 2" key="1">
    <citation type="submission" date="2020-04" db="EMBL/GenBank/DDBJ databases">
        <title>Paraburkholderia sp. RP-4-7 isolated from soil.</title>
        <authorList>
            <person name="Dahal R.H."/>
        </authorList>
    </citation>
    <scope>NUCLEOTIDE SEQUENCE [LARGE SCALE GENOMIC DNA]</scope>
    <source>
        <strain evidence="1 2">RP-4-7</strain>
    </source>
</reference>
<dbReference type="Proteomes" id="UP000544134">
    <property type="component" value="Unassembled WGS sequence"/>
</dbReference>
<dbReference type="AlphaFoldDB" id="A0A848INR9"/>
<keyword evidence="2" id="KW-1185">Reference proteome</keyword>
<dbReference type="Gene3D" id="2.180.10.10">
    <property type="entry name" value="RHS repeat-associated core"/>
    <property type="match status" value="1"/>
</dbReference>
<protein>
    <submittedName>
        <fullName evidence="1">RHS repeat-associated core domain-containing protein</fullName>
    </submittedName>
</protein>
<sequence length="56" mass="6227">MYSPALGRFLQTDPVGGADDLNLYAYVKNNPINFTDPTGMIAPRGLRRRAVHRVLP</sequence>
<organism evidence="1 2">
    <name type="scientific">Paraburkholderia polaris</name>
    <dbReference type="NCBI Taxonomy" id="2728848"/>
    <lineage>
        <taxon>Bacteria</taxon>
        <taxon>Pseudomonadati</taxon>
        <taxon>Pseudomonadota</taxon>
        <taxon>Betaproteobacteria</taxon>
        <taxon>Burkholderiales</taxon>
        <taxon>Burkholderiaceae</taxon>
        <taxon>Paraburkholderia</taxon>
    </lineage>
</organism>
<evidence type="ECO:0000313" key="1">
    <source>
        <dbReference type="EMBL" id="NMM01414.1"/>
    </source>
</evidence>
<proteinExistence type="predicted"/>
<dbReference type="NCBIfam" id="TIGR03696">
    <property type="entry name" value="Rhs_assc_core"/>
    <property type="match status" value="1"/>
</dbReference>